<reference evidence="1 2" key="1">
    <citation type="journal article" date="2015" name="Nature">
        <title>rRNA introns, odd ribosomes, and small enigmatic genomes across a large radiation of phyla.</title>
        <authorList>
            <person name="Brown C.T."/>
            <person name="Hug L.A."/>
            <person name="Thomas B.C."/>
            <person name="Sharon I."/>
            <person name="Castelle C.J."/>
            <person name="Singh A."/>
            <person name="Wilkins M.J."/>
            <person name="Williams K.H."/>
            <person name="Banfield J.F."/>
        </authorList>
    </citation>
    <scope>NUCLEOTIDE SEQUENCE [LARGE SCALE GENOMIC DNA]</scope>
</reference>
<sequence>MPEKMDHSPESGEKLRFSPTDVKLSFANAEEARSFNDRFCSIFEGQGYDLFQVTSVDGADVNLRLAQFSEGYGALKELL</sequence>
<dbReference type="EMBL" id="LBVO01000016">
    <property type="protein sequence ID" value="KKQ89956.1"/>
    <property type="molecule type" value="Genomic_DNA"/>
</dbReference>
<organism evidence="1 2">
    <name type="scientific">Berkelbacteria bacterium GW2011_GWA2_38_9</name>
    <dbReference type="NCBI Taxonomy" id="1618334"/>
    <lineage>
        <taxon>Bacteria</taxon>
        <taxon>Candidatus Berkelbacteria</taxon>
    </lineage>
</organism>
<gene>
    <name evidence="1" type="ORF">UT11_C0016G0006</name>
</gene>
<comment type="caution">
    <text evidence="1">The sequence shown here is derived from an EMBL/GenBank/DDBJ whole genome shotgun (WGS) entry which is preliminary data.</text>
</comment>
<proteinExistence type="predicted"/>
<evidence type="ECO:0000313" key="2">
    <source>
        <dbReference type="Proteomes" id="UP000033934"/>
    </source>
</evidence>
<evidence type="ECO:0000313" key="1">
    <source>
        <dbReference type="EMBL" id="KKQ89956.1"/>
    </source>
</evidence>
<name>A0A0G0PKX5_9BACT</name>
<accession>A0A0G0PKX5</accession>
<dbReference type="AlphaFoldDB" id="A0A0G0PKX5"/>
<dbReference type="Proteomes" id="UP000033934">
    <property type="component" value="Unassembled WGS sequence"/>
</dbReference>
<protein>
    <submittedName>
        <fullName evidence="1">Uncharacterized protein</fullName>
    </submittedName>
</protein>